<dbReference type="InterPro" id="IPR021740">
    <property type="entry name" value="Velvet"/>
</dbReference>
<keyword evidence="2" id="KW-0805">Transcription regulation</keyword>
<dbReference type="PROSITE" id="PS51821">
    <property type="entry name" value="VELVET"/>
    <property type="match status" value="1"/>
</dbReference>
<gene>
    <name evidence="6" type="ORF">MFLAVUS_005054</name>
</gene>
<keyword evidence="3" id="KW-0804">Transcription</keyword>
<name>A0ABP9YXN2_9FUNG</name>
<dbReference type="EMBL" id="BAABUK010000010">
    <property type="protein sequence ID" value="GAA5811614.1"/>
    <property type="molecule type" value="Genomic_DNA"/>
</dbReference>
<evidence type="ECO:0000259" key="5">
    <source>
        <dbReference type="PROSITE" id="PS51821"/>
    </source>
</evidence>
<dbReference type="Proteomes" id="UP001473302">
    <property type="component" value="Unassembled WGS sequence"/>
</dbReference>
<evidence type="ECO:0000256" key="2">
    <source>
        <dbReference type="ARBA" id="ARBA00023015"/>
    </source>
</evidence>
<evidence type="ECO:0000256" key="4">
    <source>
        <dbReference type="ARBA" id="ARBA00023242"/>
    </source>
</evidence>
<keyword evidence="4" id="KW-0539">Nucleus</keyword>
<sequence length="257" mass="29482">MSSYIPPPLRLSRSSQFDVHTRLNTEVVQNPIRARCCGFGQKDRRPIDPPPILELLAEDRSGNKIDLRPEDSILFLAQCELYNADKTENRTLVHTPWSSMAPSFLNSSEKQNLSGKPEYVRNLIGSTVSNAYHLQNQQNQAGTYFIFHDLSVRTEGIFTLKFIFVNLAAGEPLTMTTRIQQEFPGLTESTSLSRCFSKQGIKIPIRNETNYKRLTHTLYDPEKEDNNNFIEDEQEKVQPIPRMNYTRLPISDFLSPE</sequence>
<feature type="domain" description="Velvet" evidence="5">
    <location>
        <begin position="18"/>
        <end position="206"/>
    </location>
</feature>
<keyword evidence="7" id="KW-1185">Reference proteome</keyword>
<dbReference type="PANTHER" id="PTHR33572:SF3">
    <property type="entry name" value="VELVET COMPLEX SUBUNIT B"/>
    <property type="match status" value="1"/>
</dbReference>
<dbReference type="Pfam" id="PF11754">
    <property type="entry name" value="Velvet"/>
    <property type="match status" value="1"/>
</dbReference>
<protein>
    <recommendedName>
        <fullName evidence="5">Velvet domain-containing protein</fullName>
    </recommendedName>
</protein>
<proteinExistence type="predicted"/>
<evidence type="ECO:0000256" key="1">
    <source>
        <dbReference type="ARBA" id="ARBA00004123"/>
    </source>
</evidence>
<evidence type="ECO:0000256" key="3">
    <source>
        <dbReference type="ARBA" id="ARBA00023163"/>
    </source>
</evidence>
<dbReference type="PANTHER" id="PTHR33572">
    <property type="entry name" value="SPORE DEVELOPMENT REGULATOR VOSA"/>
    <property type="match status" value="1"/>
</dbReference>
<organism evidence="6 7">
    <name type="scientific">Mucor flavus</name>
    <dbReference type="NCBI Taxonomy" id="439312"/>
    <lineage>
        <taxon>Eukaryota</taxon>
        <taxon>Fungi</taxon>
        <taxon>Fungi incertae sedis</taxon>
        <taxon>Mucoromycota</taxon>
        <taxon>Mucoromycotina</taxon>
        <taxon>Mucoromycetes</taxon>
        <taxon>Mucorales</taxon>
        <taxon>Mucorineae</taxon>
        <taxon>Mucoraceae</taxon>
        <taxon>Mucor</taxon>
    </lineage>
</organism>
<evidence type="ECO:0000313" key="7">
    <source>
        <dbReference type="Proteomes" id="UP001473302"/>
    </source>
</evidence>
<dbReference type="Gene3D" id="2.60.40.3960">
    <property type="entry name" value="Velvet domain"/>
    <property type="match status" value="1"/>
</dbReference>
<dbReference type="InterPro" id="IPR037525">
    <property type="entry name" value="Velvet_dom"/>
</dbReference>
<comment type="caution">
    <text evidence="6">The sequence shown here is derived from an EMBL/GenBank/DDBJ whole genome shotgun (WGS) entry which is preliminary data.</text>
</comment>
<reference evidence="6 7" key="1">
    <citation type="submission" date="2024-04" db="EMBL/GenBank/DDBJ databases">
        <title>genome sequences of Mucor flavus KT1a and Helicostylum pulchrum KT1b strains isolated from the surface of a dry-aged beef.</title>
        <authorList>
            <person name="Toyotome T."/>
            <person name="Hosono M."/>
            <person name="Torimaru M."/>
            <person name="Fukuda K."/>
            <person name="Mikami N."/>
        </authorList>
    </citation>
    <scope>NUCLEOTIDE SEQUENCE [LARGE SCALE GENOMIC DNA]</scope>
    <source>
        <strain evidence="6 7">KT1a</strain>
    </source>
</reference>
<dbReference type="InterPro" id="IPR038491">
    <property type="entry name" value="Velvet_dom_sf"/>
</dbReference>
<accession>A0ABP9YXN2</accession>
<evidence type="ECO:0000313" key="6">
    <source>
        <dbReference type="EMBL" id="GAA5811614.1"/>
    </source>
</evidence>
<comment type="subcellular location">
    <subcellularLocation>
        <location evidence="1">Nucleus</location>
    </subcellularLocation>
</comment>